<dbReference type="EMBL" id="SNRW01002690">
    <property type="protein sequence ID" value="KAA6392011.1"/>
    <property type="molecule type" value="Genomic_DNA"/>
</dbReference>
<dbReference type="AlphaFoldDB" id="A0A5J4WAT5"/>
<reference evidence="1 2" key="1">
    <citation type="submission" date="2019-03" db="EMBL/GenBank/DDBJ databases">
        <title>Single cell metagenomics reveals metabolic interactions within the superorganism composed of flagellate Streblomastix strix and complex community of Bacteroidetes bacteria on its surface.</title>
        <authorList>
            <person name="Treitli S.C."/>
            <person name="Kolisko M."/>
            <person name="Husnik F."/>
            <person name="Keeling P."/>
            <person name="Hampl V."/>
        </authorList>
    </citation>
    <scope>NUCLEOTIDE SEQUENCE [LARGE SCALE GENOMIC DNA]</scope>
    <source>
        <strain evidence="1">ST1C</strain>
    </source>
</reference>
<organism evidence="1 2">
    <name type="scientific">Streblomastix strix</name>
    <dbReference type="NCBI Taxonomy" id="222440"/>
    <lineage>
        <taxon>Eukaryota</taxon>
        <taxon>Metamonada</taxon>
        <taxon>Preaxostyla</taxon>
        <taxon>Oxymonadida</taxon>
        <taxon>Streblomastigidae</taxon>
        <taxon>Streblomastix</taxon>
    </lineage>
</organism>
<evidence type="ECO:0000313" key="1">
    <source>
        <dbReference type="EMBL" id="KAA6392011.1"/>
    </source>
</evidence>
<gene>
    <name evidence="1" type="ORF">EZS28_012462</name>
</gene>
<accession>A0A5J4WAT5</accession>
<protein>
    <submittedName>
        <fullName evidence="1">Uncharacterized protein</fullName>
    </submittedName>
</protein>
<comment type="caution">
    <text evidence="1">The sequence shown here is derived from an EMBL/GenBank/DDBJ whole genome shotgun (WGS) entry which is preliminary data.</text>
</comment>
<dbReference type="Proteomes" id="UP000324800">
    <property type="component" value="Unassembled WGS sequence"/>
</dbReference>
<evidence type="ECO:0000313" key="2">
    <source>
        <dbReference type="Proteomes" id="UP000324800"/>
    </source>
</evidence>
<proteinExistence type="predicted"/>
<name>A0A5J4WAT5_9EUKA</name>
<sequence length="154" mass="17098">MLLILFNIAISAFGENLQHLEQYSNIATCESNVSQKTTGAFLTVAAALAVPCAEDGGYEINLLDHQHTECLKINQSLLIHIKGRSKKQIILLSTVDSEITIVYYSTKSIRMLSSIFMTFQMAGQKKTSAQKSVHCSKGVKPIRGMRVSIHDRRL</sequence>